<dbReference type="Proteomes" id="UP000281738">
    <property type="component" value="Unassembled WGS sequence"/>
</dbReference>
<organism evidence="1 2">
    <name type="scientific">Nocardioides aurantiacus</name>
    <dbReference type="NCBI Taxonomy" id="86796"/>
    <lineage>
        <taxon>Bacteria</taxon>
        <taxon>Bacillati</taxon>
        <taxon>Actinomycetota</taxon>
        <taxon>Actinomycetes</taxon>
        <taxon>Propionibacteriales</taxon>
        <taxon>Nocardioidaceae</taxon>
        <taxon>Nocardioides</taxon>
    </lineage>
</organism>
<comment type="caution">
    <text evidence="1">The sequence shown here is derived from an EMBL/GenBank/DDBJ whole genome shotgun (WGS) entry which is preliminary data.</text>
</comment>
<reference evidence="1 2" key="1">
    <citation type="submission" date="2018-11" db="EMBL/GenBank/DDBJ databases">
        <title>Sequencing the genomes of 1000 actinobacteria strains.</title>
        <authorList>
            <person name="Klenk H.-P."/>
        </authorList>
    </citation>
    <scope>NUCLEOTIDE SEQUENCE [LARGE SCALE GENOMIC DNA]</scope>
    <source>
        <strain evidence="1 2">DSM 12652</strain>
    </source>
</reference>
<sequence length="464" mass="51167">MRRRGLVVGGLLTLALGMQPGMSPEAPATAAEQAAEPAPTPVWRVLRAESFTKTLTVNSAPWVRDPQTATSRWAVDQFDDNGRVWHAISDPAMTRQLRTMNVYRKRVAFGTDGWLTAEVAAVDKNRNGIPDSQPGLATTVLPDGQRAARISEPSWDAGVVIRPTRALPAAYRVEMTLRGIDFGGKRHGSLQYAGKTNGYRTGTCKTAFPWTFSGAIPGRPRCRYPSVTKENGFYFLTILDHANGAPHGNAGIHYRRKVVLDSYNSQASWSASNAICNPATGKLESTLAGTYNAVNAAFVRGDAFRRENNNVGNQYFFRTPCGDFDGAGRWGPDGRYRDLASSVELRPELLPTKRYRFAVERDASGYTIELTGPFRHVGQATYRLHHDFVEDGRPIWHYNQTPGEYDGRFDRSLTHTGPAGKYVTRHTWPAGSAYPDSFVIGDPHLNFYEGSAVVDDVRLLVPTG</sequence>
<gene>
    <name evidence="1" type="ORF">EDD33_1236</name>
</gene>
<protein>
    <submittedName>
        <fullName evidence="1">Uncharacterized protein</fullName>
    </submittedName>
</protein>
<evidence type="ECO:0000313" key="2">
    <source>
        <dbReference type="Proteomes" id="UP000281738"/>
    </source>
</evidence>
<dbReference type="RefSeq" id="WP_148076950.1">
    <property type="nucleotide sequence ID" value="NZ_RKHO01000001.1"/>
</dbReference>
<proteinExistence type="predicted"/>
<evidence type="ECO:0000313" key="1">
    <source>
        <dbReference type="EMBL" id="ROR90396.1"/>
    </source>
</evidence>
<accession>A0A3N2CSJ6</accession>
<dbReference type="AlphaFoldDB" id="A0A3N2CSJ6"/>
<dbReference type="OrthoDB" id="1089471at2"/>
<dbReference type="EMBL" id="RKHO01000001">
    <property type="protein sequence ID" value="ROR90396.1"/>
    <property type="molecule type" value="Genomic_DNA"/>
</dbReference>
<keyword evidence="2" id="KW-1185">Reference proteome</keyword>
<name>A0A3N2CSJ6_9ACTN</name>